<dbReference type="InterPro" id="IPR035906">
    <property type="entry name" value="MetI-like_sf"/>
</dbReference>
<dbReference type="Gene3D" id="1.10.3720.10">
    <property type="entry name" value="MetI-like"/>
    <property type="match status" value="1"/>
</dbReference>
<keyword evidence="6 7" id="KW-0472">Membrane</keyword>
<dbReference type="PROSITE" id="PS50928">
    <property type="entry name" value="ABC_TM1"/>
    <property type="match status" value="1"/>
</dbReference>
<dbReference type="InterPro" id="IPR000515">
    <property type="entry name" value="MetI-like"/>
</dbReference>
<evidence type="ECO:0000313" key="9">
    <source>
        <dbReference type="EMBL" id="UWZ34506.1"/>
    </source>
</evidence>
<dbReference type="Proteomes" id="UP001058271">
    <property type="component" value="Chromosome"/>
</dbReference>
<dbReference type="PANTHER" id="PTHR43163:SF6">
    <property type="entry name" value="DIPEPTIDE TRANSPORT SYSTEM PERMEASE PROTEIN DPPB-RELATED"/>
    <property type="match status" value="1"/>
</dbReference>
<dbReference type="InterPro" id="IPR045621">
    <property type="entry name" value="BPD_transp_1_N"/>
</dbReference>
<dbReference type="CDD" id="cd06261">
    <property type="entry name" value="TM_PBP2"/>
    <property type="match status" value="1"/>
</dbReference>
<comment type="subcellular location">
    <subcellularLocation>
        <location evidence="1 7">Cell membrane</location>
        <topology evidence="1 7">Multi-pass membrane protein</topology>
    </subcellularLocation>
</comment>
<sequence>MRVLVRALTRRVLQLLALLFSISTLLFFLLRISGDPALVLAGENADPEFIAHVARQYGLDQPLIVQYGNFIGHVFQLDFGRSVQSGEAALGLVLARMPATVQLAALGILINLLVAVPVGAWLGSRPHPLPRVVATGLLVVGQGVPGYVVGLLLIQIFAVKFRLLPSIGNTTLVSWILPSVTLAAFLIPRLTRVLATNVSAAMSDDYVRTARACGASKLTVVVRHALPNALLGATALVAGQFAFLLSGALITEVIFAWPGVGRLLIDSVLRLDFPVVQATVFVVAFLVFLVNALTDVLFSILDPRLRRQRG</sequence>
<keyword evidence="2 7" id="KW-0813">Transport</keyword>
<feature type="transmembrane region" description="Helical" evidence="7">
    <location>
        <begin position="229"/>
        <end position="255"/>
    </location>
</feature>
<evidence type="ECO:0000313" key="10">
    <source>
        <dbReference type="Proteomes" id="UP001058271"/>
    </source>
</evidence>
<organism evidence="9 10">
    <name type="scientific">Dactylosporangium roseum</name>
    <dbReference type="NCBI Taxonomy" id="47989"/>
    <lineage>
        <taxon>Bacteria</taxon>
        <taxon>Bacillati</taxon>
        <taxon>Actinomycetota</taxon>
        <taxon>Actinomycetes</taxon>
        <taxon>Micromonosporales</taxon>
        <taxon>Micromonosporaceae</taxon>
        <taxon>Dactylosporangium</taxon>
    </lineage>
</organism>
<comment type="similarity">
    <text evidence="7">Belongs to the binding-protein-dependent transport system permease family.</text>
</comment>
<keyword evidence="5 7" id="KW-1133">Transmembrane helix</keyword>
<evidence type="ECO:0000256" key="1">
    <source>
        <dbReference type="ARBA" id="ARBA00004651"/>
    </source>
</evidence>
<dbReference type="Pfam" id="PF19300">
    <property type="entry name" value="BPD_transp_1_N"/>
    <property type="match status" value="1"/>
</dbReference>
<evidence type="ECO:0000259" key="8">
    <source>
        <dbReference type="PROSITE" id="PS50928"/>
    </source>
</evidence>
<dbReference type="EMBL" id="CP073721">
    <property type="protein sequence ID" value="UWZ34506.1"/>
    <property type="molecule type" value="Genomic_DNA"/>
</dbReference>
<evidence type="ECO:0000256" key="5">
    <source>
        <dbReference type="ARBA" id="ARBA00022989"/>
    </source>
</evidence>
<feature type="transmembrane region" description="Helical" evidence="7">
    <location>
        <begin position="101"/>
        <end position="122"/>
    </location>
</feature>
<reference evidence="9" key="1">
    <citation type="submission" date="2021-04" db="EMBL/GenBank/DDBJ databases">
        <title>Biosynthetic gene clusters of Dactylosporangioum roseum.</title>
        <authorList>
            <person name="Hartkoorn R.C."/>
            <person name="Beaudoing E."/>
            <person name="Hot D."/>
            <person name="Moureu S."/>
        </authorList>
    </citation>
    <scope>NUCLEOTIDE SEQUENCE</scope>
    <source>
        <strain evidence="9">NRRL B-16295</strain>
    </source>
</reference>
<evidence type="ECO:0000256" key="7">
    <source>
        <dbReference type="RuleBase" id="RU363032"/>
    </source>
</evidence>
<dbReference type="SUPFAM" id="SSF161098">
    <property type="entry name" value="MetI-like"/>
    <property type="match status" value="1"/>
</dbReference>
<dbReference type="PANTHER" id="PTHR43163">
    <property type="entry name" value="DIPEPTIDE TRANSPORT SYSTEM PERMEASE PROTEIN DPPB-RELATED"/>
    <property type="match status" value="1"/>
</dbReference>
<gene>
    <name evidence="9" type="ORF">Drose_25170</name>
</gene>
<feature type="domain" description="ABC transmembrane type-1" evidence="8">
    <location>
        <begin position="97"/>
        <end position="294"/>
    </location>
</feature>
<evidence type="ECO:0000256" key="3">
    <source>
        <dbReference type="ARBA" id="ARBA00022475"/>
    </source>
</evidence>
<evidence type="ECO:0000256" key="6">
    <source>
        <dbReference type="ARBA" id="ARBA00023136"/>
    </source>
</evidence>
<proteinExistence type="inferred from homology"/>
<accession>A0ABY5YXL8</accession>
<evidence type="ECO:0000256" key="4">
    <source>
        <dbReference type="ARBA" id="ARBA00022692"/>
    </source>
</evidence>
<keyword evidence="10" id="KW-1185">Reference proteome</keyword>
<protein>
    <submittedName>
        <fullName evidence="9">ABC transporter permease</fullName>
    </submittedName>
</protein>
<evidence type="ECO:0000256" key="2">
    <source>
        <dbReference type="ARBA" id="ARBA00022448"/>
    </source>
</evidence>
<dbReference type="RefSeq" id="WP_260723826.1">
    <property type="nucleotide sequence ID" value="NZ_BAAABS010000011.1"/>
</dbReference>
<feature type="transmembrane region" description="Helical" evidence="7">
    <location>
        <begin position="134"/>
        <end position="157"/>
    </location>
</feature>
<dbReference type="Pfam" id="PF00528">
    <property type="entry name" value="BPD_transp_1"/>
    <property type="match status" value="1"/>
</dbReference>
<name>A0ABY5YXL8_9ACTN</name>
<feature type="transmembrane region" description="Helical" evidence="7">
    <location>
        <begin position="163"/>
        <end position="187"/>
    </location>
</feature>
<keyword evidence="4 7" id="KW-0812">Transmembrane</keyword>
<feature type="transmembrane region" description="Helical" evidence="7">
    <location>
        <begin position="275"/>
        <end position="301"/>
    </location>
</feature>
<keyword evidence="3" id="KW-1003">Cell membrane</keyword>